<name>A0ABX3MFN3_9XANT</name>
<keyword evidence="4" id="KW-1185">Reference proteome</keyword>
<feature type="transmembrane region" description="Helical" evidence="2">
    <location>
        <begin position="182"/>
        <end position="210"/>
    </location>
</feature>
<organism evidence="3 4">
    <name type="scientific">Xanthomonas axonopodis pv. cajani</name>
    <dbReference type="NCBI Taxonomy" id="487827"/>
    <lineage>
        <taxon>Bacteria</taxon>
        <taxon>Pseudomonadati</taxon>
        <taxon>Pseudomonadota</taxon>
        <taxon>Gammaproteobacteria</taxon>
        <taxon>Lysobacterales</taxon>
        <taxon>Lysobacteraceae</taxon>
        <taxon>Xanthomonas</taxon>
    </lineage>
</organism>
<evidence type="ECO:0000256" key="1">
    <source>
        <dbReference type="SAM" id="Coils"/>
    </source>
</evidence>
<accession>A0ABX3MFN3</accession>
<keyword evidence="2" id="KW-1133">Transmembrane helix</keyword>
<dbReference type="Proteomes" id="UP000191089">
    <property type="component" value="Unassembled WGS sequence"/>
</dbReference>
<dbReference type="EMBL" id="LOKQ01000036">
    <property type="protein sequence ID" value="OOX21356.1"/>
    <property type="molecule type" value="Genomic_DNA"/>
</dbReference>
<gene>
    <name evidence="3" type="ORF">Xcaj_21265</name>
</gene>
<keyword evidence="2" id="KW-0472">Membrane</keyword>
<protein>
    <submittedName>
        <fullName evidence="3">Uncharacterized protein</fullName>
    </submittedName>
</protein>
<keyword evidence="2" id="KW-0812">Transmembrane</keyword>
<feature type="coiled-coil region" evidence="1">
    <location>
        <begin position="86"/>
        <end position="162"/>
    </location>
</feature>
<proteinExistence type="predicted"/>
<comment type="caution">
    <text evidence="3">The sequence shown here is derived from an EMBL/GenBank/DDBJ whole genome shotgun (WGS) entry which is preliminary data.</text>
</comment>
<sequence>MTNSGYAYAFLDQFCRGFEVEILGKKTLLTFTKIEITGYALDQLEAFAEDLRKGLEIRTGLDTYVEGLKSDIELAEDSKKEIDLRVSSTKGQLAELVGEVDKSEEELAKSKERAVLITAALEKIREEARIAENAKQQIEGELKQLNLKMGETRHELKTLIQERRLISDEYSDFVLEGRKQSWWYAGLSVLPLAGAIAALVSLLVAGWNFAKLVSITPGQAYANLLQRAPYTIATVVAFTLLVKLCHVLLNRLIEIHGERLTLAKLLVVARDTAFASAADLDIDEDEIFRERMNLKMRLLKSHLGIDLDVASSIDNTPLKKTIEVVDEGEPTKDVAAKPK</sequence>
<evidence type="ECO:0000313" key="4">
    <source>
        <dbReference type="Proteomes" id="UP000191089"/>
    </source>
</evidence>
<reference evidence="3 4" key="1">
    <citation type="submission" date="2015-12" db="EMBL/GenBank/DDBJ databases">
        <authorList>
            <person name="Bansal K."/>
            <person name="Midha S."/>
            <person name="Patil P.B."/>
        </authorList>
    </citation>
    <scope>NUCLEOTIDE SEQUENCE [LARGE SCALE GENOMIC DNA]</scope>
    <source>
        <strain evidence="3 4">LMG558</strain>
    </source>
</reference>
<keyword evidence="1" id="KW-0175">Coiled coil</keyword>
<evidence type="ECO:0000313" key="3">
    <source>
        <dbReference type="EMBL" id="OOX21356.1"/>
    </source>
</evidence>
<feature type="transmembrane region" description="Helical" evidence="2">
    <location>
        <begin position="230"/>
        <end position="249"/>
    </location>
</feature>
<evidence type="ECO:0000256" key="2">
    <source>
        <dbReference type="SAM" id="Phobius"/>
    </source>
</evidence>